<feature type="transmembrane region" description="Helical" evidence="8">
    <location>
        <begin position="182"/>
        <end position="205"/>
    </location>
</feature>
<dbReference type="InterPro" id="IPR004089">
    <property type="entry name" value="MCPsignal_dom"/>
</dbReference>
<feature type="coiled-coil region" evidence="7">
    <location>
        <begin position="475"/>
        <end position="509"/>
    </location>
</feature>
<evidence type="ECO:0000259" key="10">
    <source>
        <dbReference type="PROSITE" id="PS50885"/>
    </source>
</evidence>
<dbReference type="SMART" id="SM00304">
    <property type="entry name" value="HAMP"/>
    <property type="match status" value="1"/>
</dbReference>
<evidence type="ECO:0000313" key="11">
    <source>
        <dbReference type="EMBL" id="KON86011.1"/>
    </source>
</evidence>
<keyword evidence="2" id="KW-1003">Cell membrane</keyword>
<sequence>MKERLDNFAATISHKLNLGTRLIALFFTLLLLSAAAVGVSSYFKTKDMAIKTIEDRLAREAELMGYIAENLKFVYVSDDAYFKQQLEASVRSQQKKLQSDWIDSDFFYLSDNKITPFKVSSKNDASFSRETIKEISTMKNGVIHIEMNGTDYTAAFQEMEEIGGSYIVLIPAKTYMGDVHAIGYFMIAAIVISLLAAAAIISTFVRKITKPLNLLRNTMREVRGGNLQNPLEIHTAIPEIASLQKSYNSMIEQMRSMLRELTGTTKELESTGNELKGSSLSALESGQQLVSAIHLVKMGAEQTAASSENSASSFKEMKDKFEEMLLHMESVIRSSEVMNDSALRGGNSMGELITAIHSFGSEFGKMTLTVQEVKDHSVSITNLVGMVKGIAEQTRLLSLNASIEAARAREAGKGFAVVAGEVRKLAEQSAAAAEDITQGIKNMENITFRASEEFNHLHTKIKGNLEMAGRSKISLDELMNEISNVSGKLQTMQAELKGLEKTLPQLEQGAEQFSSVSQETLASAEEMLAASVIQTGQMEKTDEIGIKLNSLARSLSEMTSHYRA</sequence>
<dbReference type="Gene3D" id="1.10.287.950">
    <property type="entry name" value="Methyl-accepting chemotaxis protein"/>
    <property type="match status" value="1"/>
</dbReference>
<feature type="transmembrane region" description="Helical" evidence="8">
    <location>
        <begin position="22"/>
        <end position="43"/>
    </location>
</feature>
<evidence type="ECO:0000256" key="6">
    <source>
        <dbReference type="PROSITE-ProRule" id="PRU00284"/>
    </source>
</evidence>
<name>A0A0M0G9A8_SPOGL</name>
<dbReference type="Pfam" id="PF00015">
    <property type="entry name" value="MCPsignal"/>
    <property type="match status" value="1"/>
</dbReference>
<evidence type="ECO:0000256" key="7">
    <source>
        <dbReference type="SAM" id="Coils"/>
    </source>
</evidence>
<evidence type="ECO:0000256" key="8">
    <source>
        <dbReference type="SAM" id="Phobius"/>
    </source>
</evidence>
<dbReference type="EMBL" id="LGUF01000007">
    <property type="protein sequence ID" value="KON86011.1"/>
    <property type="molecule type" value="Genomic_DNA"/>
</dbReference>
<dbReference type="PANTHER" id="PTHR32089:SF112">
    <property type="entry name" value="LYSOZYME-LIKE PROTEIN-RELATED"/>
    <property type="match status" value="1"/>
</dbReference>
<evidence type="ECO:0000313" key="12">
    <source>
        <dbReference type="Proteomes" id="UP000037109"/>
    </source>
</evidence>
<feature type="domain" description="HAMP" evidence="10">
    <location>
        <begin position="206"/>
        <end position="259"/>
    </location>
</feature>
<dbReference type="InterPro" id="IPR004090">
    <property type="entry name" value="Chemotax_Me-accpt_rcpt"/>
</dbReference>
<dbReference type="Pfam" id="PF00672">
    <property type="entry name" value="HAMP"/>
    <property type="match status" value="1"/>
</dbReference>
<dbReference type="PROSITE" id="PS50885">
    <property type="entry name" value="HAMP"/>
    <property type="match status" value="1"/>
</dbReference>
<reference evidence="12" key="1">
    <citation type="submission" date="2015-07" db="EMBL/GenBank/DDBJ databases">
        <title>Fjat-10036 dsm4.</title>
        <authorList>
            <person name="Liu B."/>
            <person name="Wang J."/>
            <person name="Zhu Y."/>
            <person name="Liu G."/>
            <person name="Chen Q."/>
            <person name="Chen Z."/>
            <person name="Lan J."/>
            <person name="Che J."/>
            <person name="Ge C."/>
            <person name="Shi H."/>
            <person name="Pan Z."/>
            <person name="Liu X."/>
        </authorList>
    </citation>
    <scope>NUCLEOTIDE SEQUENCE [LARGE SCALE GENOMIC DNA]</scope>
    <source>
        <strain evidence="12">DSM 4</strain>
    </source>
</reference>
<dbReference type="PROSITE" id="PS50111">
    <property type="entry name" value="CHEMOTAXIS_TRANSDUC_2"/>
    <property type="match status" value="1"/>
</dbReference>
<dbReference type="Proteomes" id="UP000037109">
    <property type="component" value="Unassembled WGS sequence"/>
</dbReference>
<evidence type="ECO:0000259" key="9">
    <source>
        <dbReference type="PROSITE" id="PS50111"/>
    </source>
</evidence>
<keyword evidence="3 8" id="KW-0472">Membrane</keyword>
<feature type="coiled-coil region" evidence="7">
    <location>
        <begin position="240"/>
        <end position="271"/>
    </location>
</feature>
<dbReference type="SUPFAM" id="SSF58104">
    <property type="entry name" value="Methyl-accepting chemotaxis protein (MCP) signaling domain"/>
    <property type="match status" value="1"/>
</dbReference>
<dbReference type="RefSeq" id="WP_053433371.1">
    <property type="nucleotide sequence ID" value="NZ_LGUF01000007.1"/>
</dbReference>
<dbReference type="AlphaFoldDB" id="A0A0M0G9A8"/>
<keyword evidence="12" id="KW-1185">Reference proteome</keyword>
<comment type="similarity">
    <text evidence="5">Belongs to the methyl-accepting chemotaxis (MCP) protein family.</text>
</comment>
<dbReference type="OrthoDB" id="2010115at2"/>
<accession>A0A0M0G9A8</accession>
<keyword evidence="7" id="KW-0175">Coiled coil</keyword>
<dbReference type="GO" id="GO:0004888">
    <property type="term" value="F:transmembrane signaling receptor activity"/>
    <property type="evidence" value="ECO:0007669"/>
    <property type="project" value="InterPro"/>
</dbReference>
<evidence type="ECO:0000256" key="1">
    <source>
        <dbReference type="ARBA" id="ARBA00004236"/>
    </source>
</evidence>
<dbReference type="PATRIC" id="fig|1459.3.peg.769"/>
<keyword evidence="8" id="KW-1133">Transmembrane helix</keyword>
<dbReference type="STRING" id="1459.AF332_03740"/>
<dbReference type="CDD" id="cd06225">
    <property type="entry name" value="HAMP"/>
    <property type="match status" value="1"/>
</dbReference>
<feature type="domain" description="Methyl-accepting transducer" evidence="9">
    <location>
        <begin position="278"/>
        <end position="528"/>
    </location>
</feature>
<evidence type="ECO:0000256" key="3">
    <source>
        <dbReference type="ARBA" id="ARBA00023136"/>
    </source>
</evidence>
<dbReference type="PRINTS" id="PR00260">
    <property type="entry name" value="CHEMTRNSDUCR"/>
</dbReference>
<evidence type="ECO:0000256" key="2">
    <source>
        <dbReference type="ARBA" id="ARBA00022475"/>
    </source>
</evidence>
<gene>
    <name evidence="11" type="ORF">AF332_03740</name>
</gene>
<comment type="subcellular location">
    <subcellularLocation>
        <location evidence="1">Cell membrane</location>
    </subcellularLocation>
</comment>
<evidence type="ECO:0000256" key="4">
    <source>
        <dbReference type="ARBA" id="ARBA00023224"/>
    </source>
</evidence>
<proteinExistence type="inferred from homology"/>
<keyword evidence="4 6" id="KW-0807">Transducer</keyword>
<dbReference type="GO" id="GO:0006935">
    <property type="term" value="P:chemotaxis"/>
    <property type="evidence" value="ECO:0007669"/>
    <property type="project" value="InterPro"/>
</dbReference>
<dbReference type="SMART" id="SM00283">
    <property type="entry name" value="MA"/>
    <property type="match status" value="1"/>
</dbReference>
<dbReference type="PANTHER" id="PTHR32089">
    <property type="entry name" value="METHYL-ACCEPTING CHEMOTAXIS PROTEIN MCPB"/>
    <property type="match status" value="1"/>
</dbReference>
<dbReference type="Gene3D" id="6.10.340.10">
    <property type="match status" value="1"/>
</dbReference>
<comment type="caution">
    <text evidence="11">The sequence shown here is derived from an EMBL/GenBank/DDBJ whole genome shotgun (WGS) entry which is preliminary data.</text>
</comment>
<dbReference type="InterPro" id="IPR003660">
    <property type="entry name" value="HAMP_dom"/>
</dbReference>
<dbReference type="GO" id="GO:0005886">
    <property type="term" value="C:plasma membrane"/>
    <property type="evidence" value="ECO:0007669"/>
    <property type="project" value="UniProtKB-SubCell"/>
</dbReference>
<organism evidence="11 12">
    <name type="scientific">Sporosarcina globispora</name>
    <name type="common">Bacillus globisporus</name>
    <dbReference type="NCBI Taxonomy" id="1459"/>
    <lineage>
        <taxon>Bacteria</taxon>
        <taxon>Bacillati</taxon>
        <taxon>Bacillota</taxon>
        <taxon>Bacilli</taxon>
        <taxon>Bacillales</taxon>
        <taxon>Caryophanaceae</taxon>
        <taxon>Sporosarcina</taxon>
    </lineage>
</organism>
<keyword evidence="8" id="KW-0812">Transmembrane</keyword>
<protein>
    <submittedName>
        <fullName evidence="11">Chemotaxis protein</fullName>
    </submittedName>
</protein>
<dbReference type="GO" id="GO:0007165">
    <property type="term" value="P:signal transduction"/>
    <property type="evidence" value="ECO:0007669"/>
    <property type="project" value="UniProtKB-KW"/>
</dbReference>
<evidence type="ECO:0000256" key="5">
    <source>
        <dbReference type="ARBA" id="ARBA00029447"/>
    </source>
</evidence>